<sequence>MIQFLGKITIDVKGLSLKVETHHIYTWNIDDKDFVGAILFAVQKDGYKPNELGVFTEAINTFLQYNYADKYIVSPTFVKVVDVMTNEIIDYQMILDKKIPSLIMSSIEDFKRFNKI</sequence>
<dbReference type="RefSeq" id="WP_123853485.1">
    <property type="nucleotide sequence ID" value="NZ_CP033915.1"/>
</dbReference>
<organism evidence="1 2">
    <name type="scientific">Chryseobacterium shandongense</name>
    <dbReference type="NCBI Taxonomy" id="1493872"/>
    <lineage>
        <taxon>Bacteria</taxon>
        <taxon>Pseudomonadati</taxon>
        <taxon>Bacteroidota</taxon>
        <taxon>Flavobacteriia</taxon>
        <taxon>Flavobacteriales</taxon>
        <taxon>Weeksellaceae</taxon>
        <taxon>Chryseobacterium group</taxon>
        <taxon>Chryseobacterium</taxon>
    </lineage>
</organism>
<dbReference type="EMBL" id="CP033915">
    <property type="protein sequence ID" value="AZA85543.1"/>
    <property type="molecule type" value="Genomic_DNA"/>
</dbReference>
<evidence type="ECO:0000313" key="2">
    <source>
        <dbReference type="Proteomes" id="UP000274073"/>
    </source>
</evidence>
<gene>
    <name evidence="1" type="ORF">EG349_01420</name>
</gene>
<reference evidence="1 2" key="1">
    <citation type="submission" date="2018-11" db="EMBL/GenBank/DDBJ databases">
        <title>Proposal to divide the Flavobacteriaceae and reorganize its genera based on Amino Acid Identity values calculated from whole genome sequences.</title>
        <authorList>
            <person name="Nicholson A.C."/>
            <person name="Gulvik C.A."/>
            <person name="Whitney A.M."/>
            <person name="Humrighouse B.W."/>
            <person name="Bell M."/>
            <person name="Holmes B."/>
            <person name="Steigerwalt A.G."/>
            <person name="Villarma A."/>
            <person name="Sheth M."/>
            <person name="Batra D."/>
            <person name="Pryor J."/>
            <person name="Bernardet J.-F."/>
            <person name="Hugo C."/>
            <person name="Kampfer P."/>
            <person name="Newman J."/>
            <person name="McQuiston J.R."/>
        </authorList>
    </citation>
    <scope>NUCLEOTIDE SEQUENCE [LARGE SCALE GENOMIC DNA]</scope>
    <source>
        <strain evidence="1 2">G0207</strain>
    </source>
</reference>
<name>A0AAD0YC64_9FLAO</name>
<accession>A0AAD0YC64</accession>
<dbReference type="Proteomes" id="UP000274073">
    <property type="component" value="Chromosome"/>
</dbReference>
<proteinExistence type="predicted"/>
<protein>
    <submittedName>
        <fullName evidence="1">Uncharacterized protein</fullName>
    </submittedName>
</protein>
<dbReference type="AlphaFoldDB" id="A0AAD0YC64"/>
<evidence type="ECO:0000313" key="1">
    <source>
        <dbReference type="EMBL" id="AZA85543.1"/>
    </source>
</evidence>